<evidence type="ECO:0000259" key="7">
    <source>
        <dbReference type="PROSITE" id="PS50048"/>
    </source>
</evidence>
<dbReference type="GeneID" id="19971306"/>
<dbReference type="Pfam" id="PF11951">
    <property type="entry name" value="Fungal_trans_2"/>
    <property type="match status" value="1"/>
</dbReference>
<dbReference type="InterPro" id="IPR001138">
    <property type="entry name" value="Zn2Cys6_DnaBD"/>
</dbReference>
<proteinExistence type="predicted"/>
<dbReference type="InterPro" id="IPR021858">
    <property type="entry name" value="Fun_TF"/>
</dbReference>
<keyword evidence="6" id="KW-0539">Nucleus</keyword>
<keyword evidence="4" id="KW-0238">DNA-binding</keyword>
<dbReference type="STRING" id="1220924.W2S1V6"/>
<evidence type="ECO:0000256" key="3">
    <source>
        <dbReference type="ARBA" id="ARBA00023015"/>
    </source>
</evidence>
<dbReference type="InParanoid" id="W2S1V6"/>
<dbReference type="GO" id="GO:0000981">
    <property type="term" value="F:DNA-binding transcription factor activity, RNA polymerase II-specific"/>
    <property type="evidence" value="ECO:0007669"/>
    <property type="project" value="InterPro"/>
</dbReference>
<evidence type="ECO:0000313" key="8">
    <source>
        <dbReference type="EMBL" id="ETN42028.1"/>
    </source>
</evidence>
<evidence type="ECO:0000256" key="4">
    <source>
        <dbReference type="ARBA" id="ARBA00023125"/>
    </source>
</evidence>
<dbReference type="InterPro" id="IPR052360">
    <property type="entry name" value="Transcr_Regulatory_Proteins"/>
</dbReference>
<dbReference type="CDD" id="cd00067">
    <property type="entry name" value="GAL4"/>
    <property type="match status" value="1"/>
</dbReference>
<dbReference type="Pfam" id="PF00172">
    <property type="entry name" value="Zn_clus"/>
    <property type="match status" value="1"/>
</dbReference>
<dbReference type="InterPro" id="IPR036864">
    <property type="entry name" value="Zn2-C6_fun-type_DNA-bd_sf"/>
</dbReference>
<evidence type="ECO:0000313" key="9">
    <source>
        <dbReference type="Proteomes" id="UP000030752"/>
    </source>
</evidence>
<accession>W2S1V6</accession>
<evidence type="ECO:0000256" key="1">
    <source>
        <dbReference type="ARBA" id="ARBA00022723"/>
    </source>
</evidence>
<reference evidence="8 9" key="1">
    <citation type="submission" date="2013-03" db="EMBL/GenBank/DDBJ databases">
        <title>The Genome Sequence of Phialophora europaea CBS 101466.</title>
        <authorList>
            <consortium name="The Broad Institute Genomics Platform"/>
            <person name="Cuomo C."/>
            <person name="de Hoog S."/>
            <person name="Gorbushina A."/>
            <person name="Walker B."/>
            <person name="Young S.K."/>
            <person name="Zeng Q."/>
            <person name="Gargeya S."/>
            <person name="Fitzgerald M."/>
            <person name="Haas B."/>
            <person name="Abouelleil A."/>
            <person name="Allen A.W."/>
            <person name="Alvarado L."/>
            <person name="Arachchi H.M."/>
            <person name="Berlin A.M."/>
            <person name="Chapman S.B."/>
            <person name="Gainer-Dewar J."/>
            <person name="Goldberg J."/>
            <person name="Griggs A."/>
            <person name="Gujja S."/>
            <person name="Hansen M."/>
            <person name="Howarth C."/>
            <person name="Imamovic A."/>
            <person name="Ireland A."/>
            <person name="Larimer J."/>
            <person name="McCowan C."/>
            <person name="Murphy C."/>
            <person name="Pearson M."/>
            <person name="Poon T.W."/>
            <person name="Priest M."/>
            <person name="Roberts A."/>
            <person name="Saif S."/>
            <person name="Shea T."/>
            <person name="Sisk P."/>
            <person name="Sykes S."/>
            <person name="Wortman J."/>
            <person name="Nusbaum C."/>
            <person name="Birren B."/>
        </authorList>
    </citation>
    <scope>NUCLEOTIDE SEQUENCE [LARGE SCALE GENOMIC DNA]</scope>
    <source>
        <strain evidence="8 9">CBS 101466</strain>
    </source>
</reference>
<name>W2S1V6_CYPE1</name>
<dbReference type="OrthoDB" id="3145928at2759"/>
<evidence type="ECO:0000256" key="6">
    <source>
        <dbReference type="ARBA" id="ARBA00023242"/>
    </source>
</evidence>
<dbReference type="PANTHER" id="PTHR36206">
    <property type="entry name" value="ASPERCRYPTIN BIOSYNTHESIS CLUSTER-SPECIFIC TRANSCRIPTION REGULATOR ATNN-RELATED"/>
    <property type="match status" value="1"/>
</dbReference>
<dbReference type="AlphaFoldDB" id="W2S1V6"/>
<dbReference type="GO" id="GO:0008270">
    <property type="term" value="F:zinc ion binding"/>
    <property type="evidence" value="ECO:0007669"/>
    <property type="project" value="InterPro"/>
</dbReference>
<feature type="domain" description="Zn(2)-C6 fungal-type" evidence="7">
    <location>
        <begin position="13"/>
        <end position="41"/>
    </location>
</feature>
<dbReference type="GO" id="GO:0003677">
    <property type="term" value="F:DNA binding"/>
    <property type="evidence" value="ECO:0007669"/>
    <property type="project" value="UniProtKB-KW"/>
</dbReference>
<keyword evidence="1" id="KW-0479">Metal-binding</keyword>
<dbReference type="PROSITE" id="PS00463">
    <property type="entry name" value="ZN2_CY6_FUNGAL_1"/>
    <property type="match status" value="1"/>
</dbReference>
<evidence type="ECO:0000256" key="5">
    <source>
        <dbReference type="ARBA" id="ARBA00023163"/>
    </source>
</evidence>
<dbReference type="HOGENOM" id="CLU_011409_12_1_1"/>
<gene>
    <name evidence="8" type="ORF">HMPREF1541_03967</name>
</gene>
<dbReference type="RefSeq" id="XP_008716537.1">
    <property type="nucleotide sequence ID" value="XM_008718315.1"/>
</dbReference>
<dbReference type="SUPFAM" id="SSF57701">
    <property type="entry name" value="Zn2/Cys6 DNA-binding domain"/>
    <property type="match status" value="1"/>
</dbReference>
<dbReference type="Proteomes" id="UP000030752">
    <property type="component" value="Unassembled WGS sequence"/>
</dbReference>
<keyword evidence="3" id="KW-0805">Transcription regulation</keyword>
<dbReference type="SMART" id="SM00066">
    <property type="entry name" value="GAL4"/>
    <property type="match status" value="1"/>
</dbReference>
<organism evidence="8 9">
    <name type="scientific">Cyphellophora europaea (strain CBS 101466)</name>
    <name type="common">Phialophora europaea</name>
    <dbReference type="NCBI Taxonomy" id="1220924"/>
    <lineage>
        <taxon>Eukaryota</taxon>
        <taxon>Fungi</taxon>
        <taxon>Dikarya</taxon>
        <taxon>Ascomycota</taxon>
        <taxon>Pezizomycotina</taxon>
        <taxon>Eurotiomycetes</taxon>
        <taxon>Chaetothyriomycetidae</taxon>
        <taxon>Chaetothyriales</taxon>
        <taxon>Cyphellophoraceae</taxon>
        <taxon>Cyphellophora</taxon>
    </lineage>
</organism>
<dbReference type="PANTHER" id="PTHR36206:SF13">
    <property type="entry name" value="TRANSCRIPTIONAL REGULATORY PROTEIN MOC3"/>
    <property type="match status" value="1"/>
</dbReference>
<evidence type="ECO:0000256" key="2">
    <source>
        <dbReference type="ARBA" id="ARBA00022833"/>
    </source>
</evidence>
<keyword evidence="2" id="KW-0862">Zinc</keyword>
<dbReference type="VEuPathDB" id="FungiDB:HMPREF1541_03967"/>
<keyword evidence="5" id="KW-0804">Transcription</keyword>
<dbReference type="EMBL" id="KB822719">
    <property type="protein sequence ID" value="ETN42028.1"/>
    <property type="molecule type" value="Genomic_DNA"/>
</dbReference>
<dbReference type="PROSITE" id="PS50048">
    <property type="entry name" value="ZN2_CY6_FUNGAL_2"/>
    <property type="match status" value="1"/>
</dbReference>
<sequence>MGLTSSSSRSRHGCKTCKIRRVKCDETRPSCNKCVQTGRKCDGPLTERIIINYGHQHVNAPTSVTNQSLTTTNPVHKPFTNPDEARAFEYFVHRAAPALAGSLDSYFWMTLLPRLSQSSQAIRKVVLAISTLYEHPLTDAYRSDGIHYSTWQHRAMTWYRESLSLALQPQTAIDEKQQLEFSMLSCLLFASVEIQHANVQTTLTLLRQGYRLIERYLTLQTLTSSRSPVWIEDIVLPFLVRQAVLFTIFGHVLPSGFFAIVDRLVSTNQTVIHSIADARTAIYSIIFRVFNLVQDATVSNIGDIVIRNNVAERQHSLMEQLCQWHSEIDRFMAETARSSTEQATCHTLICNQGVACIWLGRVLDTPGVNPSIEDGMFHEILLHAERALDCLARASDEPGVIPFVFESGTAAPLFFVGWQCRSRDLRRQTLALMKRLPLQESLFVKELQIIAMKKIIALEEGFSTKHFDEAEKARLPHVSHSMPLNQVVCKYRIFLAFPRFCN</sequence>
<dbReference type="Gene3D" id="4.10.240.10">
    <property type="entry name" value="Zn(2)-C6 fungal-type DNA-binding domain"/>
    <property type="match status" value="1"/>
</dbReference>
<dbReference type="eggNOG" id="ENOG502SQ3E">
    <property type="taxonomic scope" value="Eukaryota"/>
</dbReference>
<protein>
    <recommendedName>
        <fullName evidence="7">Zn(2)-C6 fungal-type domain-containing protein</fullName>
    </recommendedName>
</protein>
<keyword evidence="9" id="KW-1185">Reference proteome</keyword>